<sequence length="102" mass="12124">MNFLKNNRNTIQSVLNITYYGEVTIIVYNQLYKGIERQVDFDIRYGIRFNIDLEVYMEFLAGGILRIIYAWLKQGQKQSVDELTLEIVKIINGMRETHIKKF</sequence>
<organism evidence="2 3">
    <name type="scientific">Staphylococcus saccharolyticus</name>
    <dbReference type="NCBI Taxonomy" id="33028"/>
    <lineage>
        <taxon>Bacteria</taxon>
        <taxon>Bacillati</taxon>
        <taxon>Bacillota</taxon>
        <taxon>Bacilli</taxon>
        <taxon>Bacillales</taxon>
        <taxon>Staphylococcaceae</taxon>
        <taxon>Staphylococcus</taxon>
    </lineage>
</organism>
<dbReference type="RefSeq" id="WP_232619710.1">
    <property type="nucleotide sequence ID" value="NZ_CP066042.1"/>
</dbReference>
<gene>
    <name evidence="2" type="ORF">NCTC11807_00251</name>
</gene>
<evidence type="ECO:0000313" key="2">
    <source>
        <dbReference type="EMBL" id="SUM67644.1"/>
    </source>
</evidence>
<evidence type="ECO:0000313" key="3">
    <source>
        <dbReference type="Proteomes" id="UP000255425"/>
    </source>
</evidence>
<name>A0A380GX07_9STAP</name>
<dbReference type="GeneID" id="93796161"/>
<protein>
    <submittedName>
        <fullName evidence="2">TetR family transcriptional regulator</fullName>
    </submittedName>
</protein>
<keyword evidence="3" id="KW-1185">Reference proteome</keyword>
<proteinExistence type="predicted"/>
<evidence type="ECO:0000259" key="1">
    <source>
        <dbReference type="Pfam" id="PF14278"/>
    </source>
</evidence>
<accession>A0A380GX07</accession>
<dbReference type="AlphaFoldDB" id="A0A380GX07"/>
<dbReference type="Proteomes" id="UP000255425">
    <property type="component" value="Unassembled WGS sequence"/>
</dbReference>
<reference evidence="2 3" key="1">
    <citation type="submission" date="2018-06" db="EMBL/GenBank/DDBJ databases">
        <authorList>
            <consortium name="Pathogen Informatics"/>
            <person name="Doyle S."/>
        </authorList>
    </citation>
    <scope>NUCLEOTIDE SEQUENCE [LARGE SCALE GENOMIC DNA]</scope>
    <source>
        <strain evidence="2 3">NCTC11807</strain>
    </source>
</reference>
<dbReference type="InterPro" id="IPR039532">
    <property type="entry name" value="TetR_C_Firmicutes"/>
</dbReference>
<dbReference type="Gene3D" id="1.10.357.10">
    <property type="entry name" value="Tetracycline Repressor, domain 2"/>
    <property type="match status" value="1"/>
</dbReference>
<dbReference type="Pfam" id="PF14278">
    <property type="entry name" value="TetR_C_8"/>
    <property type="match status" value="1"/>
</dbReference>
<feature type="domain" description="Transcriptional regulator TetR C-terminal Firmicutes type" evidence="1">
    <location>
        <begin position="1"/>
        <end position="93"/>
    </location>
</feature>
<dbReference type="EMBL" id="UHDZ01000001">
    <property type="protein sequence ID" value="SUM67644.1"/>
    <property type="molecule type" value="Genomic_DNA"/>
</dbReference>